<gene>
    <name evidence="2" type="ORF">ABJ99_2818</name>
</gene>
<keyword evidence="1" id="KW-0732">Signal</keyword>
<organism evidence="2 3">
    <name type="scientific">Pseudomonas syringae pv. cilantro</name>
    <dbReference type="NCBI Taxonomy" id="81035"/>
    <lineage>
        <taxon>Bacteria</taxon>
        <taxon>Pseudomonadati</taxon>
        <taxon>Pseudomonadota</taxon>
        <taxon>Gammaproteobacteria</taxon>
        <taxon>Pseudomonadales</taxon>
        <taxon>Pseudomonadaceae</taxon>
        <taxon>Pseudomonas</taxon>
        <taxon>Pseudomonas syringae</taxon>
    </lineage>
</organism>
<evidence type="ECO:0000313" key="2">
    <source>
        <dbReference type="EMBL" id="KPC31448.1"/>
    </source>
</evidence>
<dbReference type="PATRIC" id="fig|81035.3.peg.3020"/>
<reference evidence="2 3" key="2">
    <citation type="submission" date="2015-10" db="EMBL/GenBank/DDBJ databases">
        <title>Comparative genomics and high-throughput reverse genetic screens identify a new phytobacterial MAMP and an Arabidopsis receptor required for immune elicitation.</title>
        <authorList>
            <person name="Mott G.A."/>
            <person name="Thakur S."/>
            <person name="Wang P.W."/>
            <person name="Desveaux D."/>
            <person name="Guttman D.S."/>
        </authorList>
    </citation>
    <scope>NUCLEOTIDE SEQUENCE [LARGE SCALE GENOMIC DNA]</scope>
    <source>
        <strain evidence="2 3">0788_9</strain>
    </source>
</reference>
<reference evidence="2 3" key="1">
    <citation type="submission" date="2015-07" db="EMBL/GenBank/DDBJ databases">
        <authorList>
            <person name="Noorani M."/>
        </authorList>
    </citation>
    <scope>NUCLEOTIDE SEQUENCE [LARGE SCALE GENOMIC DNA]</scope>
    <source>
        <strain evidence="2 3">0788_9</strain>
    </source>
</reference>
<evidence type="ECO:0000256" key="1">
    <source>
        <dbReference type="SAM" id="SignalP"/>
    </source>
</evidence>
<dbReference type="SUPFAM" id="SSF55486">
    <property type="entry name" value="Metalloproteases ('zincins'), catalytic domain"/>
    <property type="match status" value="1"/>
</dbReference>
<evidence type="ECO:0000313" key="3">
    <source>
        <dbReference type="Proteomes" id="UP000037891"/>
    </source>
</evidence>
<name>A0A0N0XA17_PSESX</name>
<comment type="caution">
    <text evidence="2">The sequence shown here is derived from an EMBL/GenBank/DDBJ whole genome shotgun (WGS) entry which is preliminary data.</text>
</comment>
<dbReference type="RefSeq" id="WP_054086076.1">
    <property type="nucleotide sequence ID" value="NZ_LGLN01000039.1"/>
</dbReference>
<dbReference type="AlphaFoldDB" id="A0A0N0XA17"/>
<proteinExistence type="predicted"/>
<accession>A0A0N0XA17</accession>
<feature type="signal peptide" evidence="1">
    <location>
        <begin position="1"/>
        <end position="23"/>
    </location>
</feature>
<evidence type="ECO:0008006" key="4">
    <source>
        <dbReference type="Google" id="ProtNLM"/>
    </source>
</evidence>
<dbReference type="Proteomes" id="UP000037891">
    <property type="component" value="Unassembled WGS sequence"/>
</dbReference>
<dbReference type="EMBL" id="LGLN01000039">
    <property type="protein sequence ID" value="KPC31448.1"/>
    <property type="molecule type" value="Genomic_DNA"/>
</dbReference>
<protein>
    <recommendedName>
        <fullName evidence="4">Ribosomal protein S8</fullName>
    </recommendedName>
</protein>
<feature type="chain" id="PRO_5005862948" description="Ribosomal protein S8" evidence="1">
    <location>
        <begin position="24"/>
        <end position="211"/>
    </location>
</feature>
<sequence>MLKKYTNYLLLFCTLALSHGAWADQTGSKRPLTLNLVLHDDLAHHNTHELRQDYFAWLIKDLESFTDRYVRLTFIRDIPGLTDFAYQNDDVDETFYAWKNRMDRYVIDSGMERDATTKYLLLTQNKINSNTLGASEDKSYTGIASLETYAIPAHELGHMLGGTHEAAEILYKGGWWCQTNIIESHEKIRSNCYVYSDANKQIIAEHLNRHP</sequence>